<sequence>MVLSTRRGGVGAGCCSDGVGKKINKRRRRTIVLDQEKGFKKPDKFLPCPRCGSLDTEFCYSNNYNVNQPRQYWKNCQRY</sequence>
<keyword evidence="3" id="KW-0862">Zinc</keyword>
<evidence type="ECO:0000256" key="1">
    <source>
        <dbReference type="ARBA" id="ARBA00022723"/>
    </source>
</evidence>
<dbReference type="GO" id="GO:0008270">
    <property type="term" value="F:zinc ion binding"/>
    <property type="evidence" value="ECO:0007669"/>
    <property type="project" value="UniProtKB-KW"/>
</dbReference>
<dbReference type="PANTHER" id="PTHR31089:SF47">
    <property type="entry name" value="DOF-TYPE DOMAIN-CONTAINING PROTEIN"/>
    <property type="match status" value="1"/>
</dbReference>
<keyword evidence="5 8" id="KW-0238">DNA-binding</keyword>
<dbReference type="PANTHER" id="PTHR31089">
    <property type="entry name" value="CYCLIC DOF FACTOR 2"/>
    <property type="match status" value="1"/>
</dbReference>
<dbReference type="Proteomes" id="UP000290289">
    <property type="component" value="Chromosome 12"/>
</dbReference>
<evidence type="ECO:0000256" key="3">
    <source>
        <dbReference type="ARBA" id="ARBA00022833"/>
    </source>
</evidence>
<dbReference type="GO" id="GO:0005634">
    <property type="term" value="C:nucleus"/>
    <property type="evidence" value="ECO:0007669"/>
    <property type="project" value="UniProtKB-SubCell"/>
</dbReference>
<proteinExistence type="predicted"/>
<keyword evidence="11" id="KW-1185">Reference proteome</keyword>
<evidence type="ECO:0000256" key="6">
    <source>
        <dbReference type="ARBA" id="ARBA00023163"/>
    </source>
</evidence>
<accession>A0A498IJG6</accession>
<name>A0A498IJG6_MALDO</name>
<dbReference type="InterPro" id="IPR003851">
    <property type="entry name" value="Znf_Dof"/>
</dbReference>
<dbReference type="InterPro" id="IPR045174">
    <property type="entry name" value="Dof"/>
</dbReference>
<keyword evidence="2 8" id="KW-0863">Zinc-finger</keyword>
<keyword evidence="1" id="KW-0479">Metal-binding</keyword>
<dbReference type="EMBL" id="RDQH01000338">
    <property type="protein sequence ID" value="RXH81621.1"/>
    <property type="molecule type" value="Genomic_DNA"/>
</dbReference>
<evidence type="ECO:0000313" key="11">
    <source>
        <dbReference type="Proteomes" id="UP000290289"/>
    </source>
</evidence>
<gene>
    <name evidence="10" type="ORF">DVH24_035042</name>
</gene>
<evidence type="ECO:0000256" key="5">
    <source>
        <dbReference type="ARBA" id="ARBA00023125"/>
    </source>
</evidence>
<dbReference type="GO" id="GO:0003700">
    <property type="term" value="F:DNA-binding transcription factor activity"/>
    <property type="evidence" value="ECO:0007669"/>
    <property type="project" value="InterPro"/>
</dbReference>
<comment type="subcellular location">
    <subcellularLocation>
        <location evidence="8">Nucleus</location>
    </subcellularLocation>
</comment>
<evidence type="ECO:0000256" key="4">
    <source>
        <dbReference type="ARBA" id="ARBA00023015"/>
    </source>
</evidence>
<feature type="domain" description="Dof-type" evidence="9">
    <location>
        <begin position="46"/>
        <end position="79"/>
    </location>
</feature>
<evidence type="ECO:0000313" key="10">
    <source>
        <dbReference type="EMBL" id="RXH81621.1"/>
    </source>
</evidence>
<dbReference type="PROSITE" id="PS50884">
    <property type="entry name" value="ZF_DOF_2"/>
    <property type="match status" value="1"/>
</dbReference>
<keyword evidence="7 8" id="KW-0539">Nucleus</keyword>
<protein>
    <recommendedName>
        <fullName evidence="9">Dof-type domain-containing protein</fullName>
    </recommendedName>
</protein>
<evidence type="ECO:0000256" key="7">
    <source>
        <dbReference type="ARBA" id="ARBA00023242"/>
    </source>
</evidence>
<organism evidence="10 11">
    <name type="scientific">Malus domestica</name>
    <name type="common">Apple</name>
    <name type="synonym">Pyrus malus</name>
    <dbReference type="NCBI Taxonomy" id="3750"/>
    <lineage>
        <taxon>Eukaryota</taxon>
        <taxon>Viridiplantae</taxon>
        <taxon>Streptophyta</taxon>
        <taxon>Embryophyta</taxon>
        <taxon>Tracheophyta</taxon>
        <taxon>Spermatophyta</taxon>
        <taxon>Magnoliopsida</taxon>
        <taxon>eudicotyledons</taxon>
        <taxon>Gunneridae</taxon>
        <taxon>Pentapetalae</taxon>
        <taxon>rosids</taxon>
        <taxon>fabids</taxon>
        <taxon>Rosales</taxon>
        <taxon>Rosaceae</taxon>
        <taxon>Amygdaloideae</taxon>
        <taxon>Maleae</taxon>
        <taxon>Malus</taxon>
    </lineage>
</organism>
<dbReference type="GO" id="GO:0003677">
    <property type="term" value="F:DNA binding"/>
    <property type="evidence" value="ECO:0007669"/>
    <property type="project" value="UniProtKB-UniRule"/>
</dbReference>
<keyword evidence="4" id="KW-0805">Transcription regulation</keyword>
<dbReference type="AlphaFoldDB" id="A0A498IJG6"/>
<evidence type="ECO:0000256" key="2">
    <source>
        <dbReference type="ARBA" id="ARBA00022771"/>
    </source>
</evidence>
<evidence type="ECO:0000259" key="9">
    <source>
        <dbReference type="PROSITE" id="PS50884"/>
    </source>
</evidence>
<evidence type="ECO:0000256" key="8">
    <source>
        <dbReference type="PROSITE-ProRule" id="PRU00071"/>
    </source>
</evidence>
<comment type="caution">
    <text evidence="10">The sequence shown here is derived from an EMBL/GenBank/DDBJ whole genome shotgun (WGS) entry which is preliminary data.</text>
</comment>
<dbReference type="STRING" id="3750.A0A498IJG6"/>
<reference evidence="10 11" key="1">
    <citation type="submission" date="2018-10" db="EMBL/GenBank/DDBJ databases">
        <title>A high-quality apple genome assembly.</title>
        <authorList>
            <person name="Hu J."/>
        </authorList>
    </citation>
    <scope>NUCLEOTIDE SEQUENCE [LARGE SCALE GENOMIC DNA]</scope>
    <source>
        <strain evidence="11">cv. HFTH1</strain>
        <tissue evidence="10">Young leaf</tissue>
    </source>
</reference>
<dbReference type="Pfam" id="PF02701">
    <property type="entry name" value="Zn_ribbon_Dof"/>
    <property type="match status" value="1"/>
</dbReference>
<keyword evidence="6" id="KW-0804">Transcription</keyword>